<name>A0A1G7RRW8_9ACTN</name>
<dbReference type="OrthoDB" id="9813777at2"/>
<evidence type="ECO:0000256" key="1">
    <source>
        <dbReference type="ARBA" id="ARBA00022729"/>
    </source>
</evidence>
<dbReference type="SUPFAM" id="SSF53850">
    <property type="entry name" value="Periplasmic binding protein-like II"/>
    <property type="match status" value="1"/>
</dbReference>
<dbReference type="PANTHER" id="PTHR30222:SF18">
    <property type="entry name" value="BIFUNCTIONAL POLYHYDROXYBUTYRATE SYNTHASE _ ABC TRANSPORTER PERIPLASMIC BINDING PROTEIN-RELATED"/>
    <property type="match status" value="1"/>
</dbReference>
<evidence type="ECO:0000313" key="3">
    <source>
        <dbReference type="EMBL" id="SDG13445.1"/>
    </source>
</evidence>
<dbReference type="AlphaFoldDB" id="A0A1G7RRW8"/>
<evidence type="ECO:0000256" key="2">
    <source>
        <dbReference type="SAM" id="SignalP"/>
    </source>
</evidence>
<dbReference type="STRING" id="504805.SAMN05421505_10214"/>
<reference evidence="3 4" key="1">
    <citation type="submission" date="2016-10" db="EMBL/GenBank/DDBJ databases">
        <authorList>
            <person name="de Groot N.N."/>
        </authorList>
    </citation>
    <scope>NUCLEOTIDE SEQUENCE [LARGE SCALE GENOMIC DNA]</scope>
    <source>
        <strain evidence="3 4">CPCC 201354</strain>
    </source>
</reference>
<dbReference type="PROSITE" id="PS51257">
    <property type="entry name" value="PROKAR_LIPOPROTEIN"/>
    <property type="match status" value="1"/>
</dbReference>
<evidence type="ECO:0000313" key="4">
    <source>
        <dbReference type="Proteomes" id="UP000198923"/>
    </source>
</evidence>
<gene>
    <name evidence="3" type="ORF">SAMN05421505_10214</name>
</gene>
<feature type="signal peptide" evidence="2">
    <location>
        <begin position="1"/>
        <end position="23"/>
    </location>
</feature>
<dbReference type="Gene3D" id="3.40.190.10">
    <property type="entry name" value="Periplasmic binding protein-like II"/>
    <property type="match status" value="2"/>
</dbReference>
<organism evidence="3 4">
    <name type="scientific">Sinosporangium album</name>
    <dbReference type="NCBI Taxonomy" id="504805"/>
    <lineage>
        <taxon>Bacteria</taxon>
        <taxon>Bacillati</taxon>
        <taxon>Actinomycetota</taxon>
        <taxon>Actinomycetes</taxon>
        <taxon>Streptosporangiales</taxon>
        <taxon>Streptosporangiaceae</taxon>
        <taxon>Sinosporangium</taxon>
    </lineage>
</organism>
<dbReference type="Pfam" id="PF13416">
    <property type="entry name" value="SBP_bac_8"/>
    <property type="match status" value="1"/>
</dbReference>
<dbReference type="EMBL" id="FNCN01000002">
    <property type="protein sequence ID" value="SDG13445.1"/>
    <property type="molecule type" value="Genomic_DNA"/>
</dbReference>
<dbReference type="InterPro" id="IPR006059">
    <property type="entry name" value="SBP"/>
</dbReference>
<keyword evidence="1 2" id="KW-0732">Signal</keyword>
<sequence length="394" mass="42463">MAGGRLRRTRMVAVVGAAGVLLAACGVEGEARNATSVRVTPKPGATPTPTPPSQGTLRILTFRSYAEWGGVDPRLNWVSAFERESGCRIAKLDSVQTAEEMAAYMRGGTYDVVSAPPEMTGSLVADGKVKELDTSQVKGYGELSKRLRKLKPLADGDKVFGVPFLWGTYEPVGTGGKPKSWGDLLLGDKVALRDTPLTIALAALALKDRLGIKDPFQLSERQLDRAVGLLKAGKARHVYWKDAVDAVEAFVPDGGRGAVTGQVLPHQRGVLGKAGTRLRVAGGLPTTGWVDSWMMSSQASSPTCVYRWISHMTSAEVQGRAAAWTGLAPANTRACEGEARRMCEIYPAGDERRLRDVYFAVPPAKECKAQDGTCTDFEEWSREWRDLVRPTAGS</sequence>
<protein>
    <submittedName>
        <fullName evidence="3">Putative spermidine/putrescine transport system substrate-binding protein</fullName>
    </submittedName>
</protein>
<dbReference type="Proteomes" id="UP000198923">
    <property type="component" value="Unassembled WGS sequence"/>
</dbReference>
<proteinExistence type="predicted"/>
<accession>A0A1G7RRW8</accession>
<dbReference type="RefSeq" id="WP_143020078.1">
    <property type="nucleotide sequence ID" value="NZ_FNCN01000002.1"/>
</dbReference>
<feature type="chain" id="PRO_5038944942" evidence="2">
    <location>
        <begin position="24"/>
        <end position="394"/>
    </location>
</feature>
<keyword evidence="4" id="KW-1185">Reference proteome</keyword>
<dbReference type="PANTHER" id="PTHR30222">
    <property type="entry name" value="SPERMIDINE/PUTRESCINE-BINDING PERIPLASMIC PROTEIN"/>
    <property type="match status" value="1"/>
</dbReference>